<dbReference type="RefSeq" id="WP_209456289.1">
    <property type="nucleotide sequence ID" value="NZ_BAAACS010000013.1"/>
</dbReference>
<keyword evidence="3" id="KW-1185">Reference proteome</keyword>
<dbReference type="Proteomes" id="UP000767291">
    <property type="component" value="Unassembled WGS sequence"/>
</dbReference>
<dbReference type="EMBL" id="JAGGJX010000001">
    <property type="protein sequence ID" value="MBP1854850.1"/>
    <property type="molecule type" value="Genomic_DNA"/>
</dbReference>
<feature type="domain" description="Uroporphyrinogen decarboxylase (URO-D)" evidence="1">
    <location>
        <begin position="24"/>
        <end position="234"/>
    </location>
</feature>
<dbReference type="PANTHER" id="PTHR47099">
    <property type="entry name" value="METHYLCOBAMIDE:COM METHYLTRANSFERASE MTBA"/>
    <property type="match status" value="1"/>
</dbReference>
<dbReference type="InterPro" id="IPR038071">
    <property type="entry name" value="UROD/MetE-like_sf"/>
</dbReference>
<accession>A0ABS4EA76</accession>
<dbReference type="SUPFAM" id="SSF51726">
    <property type="entry name" value="UROD/MetE-like"/>
    <property type="match status" value="1"/>
</dbReference>
<dbReference type="InterPro" id="IPR000257">
    <property type="entry name" value="Uroporphyrinogen_deCOase"/>
</dbReference>
<comment type="caution">
    <text evidence="2">The sequence shown here is derived from an EMBL/GenBank/DDBJ whole genome shotgun (WGS) entry which is preliminary data.</text>
</comment>
<name>A0ABS4EA76_9FIRM</name>
<protein>
    <submittedName>
        <fullName evidence="2">Uroporphyrinogen-III decarboxylase</fullName>
    </submittedName>
</protein>
<proteinExistence type="predicted"/>
<dbReference type="InterPro" id="IPR052024">
    <property type="entry name" value="Methanogen_methyltrans"/>
</dbReference>
<reference evidence="2 3" key="1">
    <citation type="submission" date="2021-03" db="EMBL/GenBank/DDBJ databases">
        <title>Genomic Encyclopedia of Type Strains, Phase IV (KMG-IV): sequencing the most valuable type-strain genomes for metagenomic binning, comparative biology and taxonomic classification.</title>
        <authorList>
            <person name="Goeker M."/>
        </authorList>
    </citation>
    <scope>NUCLEOTIDE SEQUENCE [LARGE SCALE GENOMIC DNA]</scope>
    <source>
        <strain evidence="2 3">DSM 1289</strain>
    </source>
</reference>
<dbReference type="Pfam" id="PF01208">
    <property type="entry name" value="URO-D"/>
    <property type="match status" value="1"/>
</dbReference>
<gene>
    <name evidence="2" type="ORF">J2Z43_001240</name>
</gene>
<dbReference type="PANTHER" id="PTHR47099:SF1">
    <property type="entry name" value="METHYLCOBAMIDE:COM METHYLTRANSFERASE MTBA"/>
    <property type="match status" value="1"/>
</dbReference>
<evidence type="ECO:0000313" key="3">
    <source>
        <dbReference type="Proteomes" id="UP000767291"/>
    </source>
</evidence>
<sequence>MSIKNIFKCIGSDNTTVSDEILDKLGVSFEVANKDSKKMAELSRELKRDMGIVYCIVPFCHTAEADAFGSTVVFDSKAGNRINQSFVKDVESLESIDPIDFSTGRIHEILESIKELKDAGEKVCLNVTGPITIATAIVDNRLFYKLVRKDREVVDKLLGKIEESLVEYITKGVNAGVDIISFADPAGTLDIVGPKVYEDLSGKSTLRVFKRVEGVLGDSVVHICGKTSTSLEESGLINSRKVSSHGNSYGEVIENYKSEDGDVKFIGHWCIKREKNDKSLVCCDLL</sequence>
<organism evidence="2 3">
    <name type="scientific">Metaclostridioides mangenotii</name>
    <dbReference type="NCBI Taxonomy" id="1540"/>
    <lineage>
        <taxon>Bacteria</taxon>
        <taxon>Bacillati</taxon>
        <taxon>Bacillota</taxon>
        <taxon>Clostridia</taxon>
        <taxon>Peptostreptococcales</taxon>
        <taxon>Peptostreptococcaceae</taxon>
        <taxon>Metaclostridioides</taxon>
    </lineage>
</organism>
<evidence type="ECO:0000313" key="2">
    <source>
        <dbReference type="EMBL" id="MBP1854850.1"/>
    </source>
</evidence>
<dbReference type="Gene3D" id="3.20.20.210">
    <property type="match status" value="1"/>
</dbReference>
<evidence type="ECO:0000259" key="1">
    <source>
        <dbReference type="Pfam" id="PF01208"/>
    </source>
</evidence>